<evidence type="ECO:0000256" key="12">
    <source>
        <dbReference type="ARBA" id="ARBA00031200"/>
    </source>
</evidence>
<evidence type="ECO:0000256" key="10">
    <source>
        <dbReference type="ARBA" id="ARBA00023134"/>
    </source>
</evidence>
<keyword evidence="3" id="KW-1003">Cell membrane</keyword>
<dbReference type="Pfam" id="PF02421">
    <property type="entry name" value="FeoB_N"/>
    <property type="match status" value="1"/>
</dbReference>
<keyword evidence="10 14" id="KW-0342">GTP-binding</keyword>
<feature type="transmembrane region" description="Helical" evidence="16">
    <location>
        <begin position="782"/>
        <end position="803"/>
    </location>
</feature>
<feature type="binding site" evidence="14">
    <location>
        <begin position="111"/>
        <end position="118"/>
    </location>
    <ligand>
        <name>GTP</name>
        <dbReference type="ChEBI" id="CHEBI:37565"/>
        <label>1</label>
    </ligand>
</feature>
<feature type="transmembrane region" description="Helical" evidence="16">
    <location>
        <begin position="395"/>
        <end position="415"/>
    </location>
</feature>
<dbReference type="NCBIfam" id="TIGR00437">
    <property type="entry name" value="feoB"/>
    <property type="match status" value="1"/>
</dbReference>
<comment type="function">
    <text evidence="16">Probable transporter of a GTP-driven Fe(2+) uptake system.</text>
</comment>
<dbReference type="Pfam" id="PF07670">
    <property type="entry name" value="Gate"/>
    <property type="match status" value="2"/>
</dbReference>
<keyword evidence="4 16" id="KW-0410">Iron transport</keyword>
<dbReference type="InterPro" id="IPR003373">
    <property type="entry name" value="Fe2_transport_prot-B"/>
</dbReference>
<keyword evidence="11 16" id="KW-0472">Membrane</keyword>
<evidence type="ECO:0000256" key="5">
    <source>
        <dbReference type="ARBA" id="ARBA00022692"/>
    </source>
</evidence>
<keyword evidence="2 16" id="KW-0813">Transport</keyword>
<dbReference type="NCBIfam" id="TIGR00231">
    <property type="entry name" value="small_GTP"/>
    <property type="match status" value="1"/>
</dbReference>
<evidence type="ECO:0000256" key="15">
    <source>
        <dbReference type="PIRSR" id="PIRSR603373-2"/>
    </source>
</evidence>
<dbReference type="EMBL" id="SLWB01000003">
    <property type="protein sequence ID" value="TCN70616.1"/>
    <property type="molecule type" value="Genomic_DNA"/>
</dbReference>
<feature type="transmembrane region" description="Helical" evidence="16">
    <location>
        <begin position="812"/>
        <end position="835"/>
    </location>
</feature>
<dbReference type="OrthoDB" id="9809127at2"/>
<dbReference type="InterPro" id="IPR008988">
    <property type="entry name" value="Transcriptional_repressor_C"/>
</dbReference>
<evidence type="ECO:0000256" key="2">
    <source>
        <dbReference type="ARBA" id="ARBA00022448"/>
    </source>
</evidence>
<feature type="transmembrane region" description="Helical" evidence="16">
    <location>
        <begin position="561"/>
        <end position="581"/>
    </location>
</feature>
<feature type="binding site" evidence="15">
    <location>
        <position position="126"/>
    </location>
    <ligand>
        <name>Mg(2+)</name>
        <dbReference type="ChEBI" id="CHEBI:18420"/>
        <label>2</label>
    </ligand>
</feature>
<keyword evidence="15" id="KW-0479">Metal-binding</keyword>
<feature type="binding site" evidence="15">
    <location>
        <position position="122"/>
    </location>
    <ligand>
        <name>Mg(2+)</name>
        <dbReference type="ChEBI" id="CHEBI:18420"/>
        <label>2</label>
    </ligand>
</feature>
<evidence type="ECO:0000256" key="7">
    <source>
        <dbReference type="ARBA" id="ARBA00022989"/>
    </source>
</evidence>
<keyword evidence="5 16" id="KW-0812">Transmembrane</keyword>
<dbReference type="InterPro" id="IPR027417">
    <property type="entry name" value="P-loop_NTPase"/>
</dbReference>
<dbReference type="GO" id="GO:0046914">
    <property type="term" value="F:transition metal ion binding"/>
    <property type="evidence" value="ECO:0007669"/>
    <property type="project" value="InterPro"/>
</dbReference>
<feature type="transmembrane region" description="Helical" evidence="16">
    <location>
        <begin position="495"/>
        <end position="517"/>
    </location>
</feature>
<feature type="transmembrane region" description="Helical" evidence="16">
    <location>
        <begin position="529"/>
        <end position="555"/>
    </location>
</feature>
<organism evidence="18 19">
    <name type="scientific">Acetobacteroides hydrogenigenes</name>
    <dbReference type="NCBI Taxonomy" id="979970"/>
    <lineage>
        <taxon>Bacteria</taxon>
        <taxon>Pseudomonadati</taxon>
        <taxon>Bacteroidota</taxon>
        <taxon>Bacteroidia</taxon>
        <taxon>Bacteroidales</taxon>
        <taxon>Rikenellaceae</taxon>
        <taxon>Acetobacteroides</taxon>
    </lineage>
</organism>
<dbReference type="Proteomes" id="UP000294830">
    <property type="component" value="Unassembled WGS sequence"/>
</dbReference>
<evidence type="ECO:0000256" key="14">
    <source>
        <dbReference type="PIRSR" id="PIRSR603373-1"/>
    </source>
</evidence>
<dbReference type="SUPFAM" id="SSF52540">
    <property type="entry name" value="P-loop containing nucleoside triphosphate hydrolases"/>
    <property type="match status" value="1"/>
</dbReference>
<evidence type="ECO:0000259" key="17">
    <source>
        <dbReference type="PROSITE" id="PS51711"/>
    </source>
</evidence>
<proteinExistence type="inferred from homology"/>
<name>A0A4R2ESL8_9BACT</name>
<dbReference type="GO" id="GO:0005525">
    <property type="term" value="F:GTP binding"/>
    <property type="evidence" value="ECO:0007669"/>
    <property type="project" value="UniProtKB-KW"/>
</dbReference>
<keyword evidence="9" id="KW-0406">Ion transport</keyword>
<dbReference type="SMART" id="SM00899">
    <property type="entry name" value="FeoA"/>
    <property type="match status" value="1"/>
</dbReference>
<dbReference type="InterPro" id="IPR041069">
    <property type="entry name" value="FeoB_Cyto"/>
</dbReference>
<feature type="binding site" evidence="14">
    <location>
        <begin position="217"/>
        <end position="220"/>
    </location>
    <ligand>
        <name>GTP</name>
        <dbReference type="ChEBI" id="CHEBI:37565"/>
        <label>1</label>
    </ligand>
</feature>
<dbReference type="GO" id="GO:0015093">
    <property type="term" value="F:ferrous iron transmembrane transporter activity"/>
    <property type="evidence" value="ECO:0007669"/>
    <property type="project" value="UniProtKB-UniRule"/>
</dbReference>
<dbReference type="Pfam" id="PF17910">
    <property type="entry name" value="FeoB_Cyto"/>
    <property type="match status" value="1"/>
</dbReference>
<feature type="transmembrane region" description="Helical" evidence="16">
    <location>
        <begin position="446"/>
        <end position="475"/>
    </location>
</feature>
<dbReference type="SUPFAM" id="SSF50037">
    <property type="entry name" value="C-terminal domain of transcriptional repressors"/>
    <property type="match status" value="1"/>
</dbReference>
<feature type="binding site" evidence="14">
    <location>
        <begin position="157"/>
        <end position="160"/>
    </location>
    <ligand>
        <name>GTP</name>
        <dbReference type="ChEBI" id="CHEBI:37565"/>
        <label>1</label>
    </ligand>
</feature>
<keyword evidence="7 16" id="KW-1133">Transmembrane helix</keyword>
<feature type="transmembrane region" description="Helical" evidence="16">
    <location>
        <begin position="619"/>
        <end position="640"/>
    </location>
</feature>
<sequence length="839" mass="94650">MKLSELSTGESGVITKVSGRGAFRKRITEMGFVKGKTVNVVKNAPLLDPVEYNIMGYEVSLRRNEAALIDVITVEEAKHTVLDSFKGVITEDILRENANKLGKTINVALVGNPNAGKTSVFNFASGSHEHVGNYSGVTVEYKEAQFKYKGYTFNITDLPGTYSLSAYTPEEVYVRNYIVENNPDVIVNVVDASNLERNLYLTTQLIDMDLKVVVDLNMYDELERNGDRFDYKALGEMIGIPFVPTVGSKGRGLTQLYDTIINVYTDHDKTSRHIHINYGHDVEAAICTLQQQLRLPENRHQLVRYSTRFIAIKLLDKDREARKLVATLSNGSEIIAMADGEIKKLEKHLNDDSETIITDAKYAFVAGALKETFKEGGRRKRKSTEAIDAFMTHKFFGFPIFFFFIWLTFYATFALGEYPKGLLELGIDKLMILLNTSMAEGPFKDLLVNGIINGVGNVIVFLPNILILFFFISLLEDTGYMARAAFIMDKLMHKIGLHGKSFIPLIMGFGCNVPAIMATRTIESRSNRLLTMLISPLMSCSARLPVYILVLGAFFPNNAGTMLFGIYLLGIVLAIIMALIFKKTMFRHKDVPFVMELPPYRIPTLRATTRHMWFKGSQYLKKMGGIILVAVIFIWVLSYYPRDVRYTKDYEKNMVLVEQQFKQQTALLDPNAKDYVLLASQRDTLIRHIDAEMQSERQKNSYLGRIGVAIEPVMRPLGFDWKMSIALLSALPAKEIVVSTMGVIYQVENSDDGNTSSLIRKLQDDQYTIGPRKGERVFSQPVALSFLVFVLIYFPCVAVVAALKKESGSWRWALFTIFYTTALAWVVSFIVYNVAKMVL</sequence>
<keyword evidence="15" id="KW-0460">Magnesium</keyword>
<protein>
    <recommendedName>
        <fullName evidence="12 13">Ferrous iron transport protein B</fullName>
    </recommendedName>
</protein>
<dbReference type="InterPro" id="IPR011642">
    <property type="entry name" value="Gate_dom"/>
</dbReference>
<dbReference type="AlphaFoldDB" id="A0A4R2ESL8"/>
<accession>A0A4R2ESL8</accession>
<comment type="similarity">
    <text evidence="16">Belongs to the TRAFAC class TrmE-Era-EngA-EngB-Septin-like GTPase superfamily. FeoB GTPase (TC 9.A.8) family.</text>
</comment>
<comment type="subcellular location">
    <subcellularLocation>
        <location evidence="16">Cell inner membrane</location>
        <topology evidence="16">Multi-pass membrane protein</topology>
    </subcellularLocation>
    <subcellularLocation>
        <location evidence="1">Cell membrane</location>
        <topology evidence="1">Multi-pass membrane protein</topology>
    </subcellularLocation>
</comment>
<dbReference type="Gene3D" id="3.40.50.300">
    <property type="entry name" value="P-loop containing nucleotide triphosphate hydrolases"/>
    <property type="match status" value="1"/>
</dbReference>
<dbReference type="CDD" id="cd01879">
    <property type="entry name" value="FeoB"/>
    <property type="match status" value="1"/>
</dbReference>
<evidence type="ECO:0000313" key="18">
    <source>
        <dbReference type="EMBL" id="TCN70616.1"/>
    </source>
</evidence>
<dbReference type="RefSeq" id="WP_131838476.1">
    <property type="nucleotide sequence ID" value="NZ_SLWB01000003.1"/>
</dbReference>
<evidence type="ECO:0000313" key="19">
    <source>
        <dbReference type="Proteomes" id="UP000294830"/>
    </source>
</evidence>
<dbReference type="PROSITE" id="PS51711">
    <property type="entry name" value="G_FEOB"/>
    <property type="match status" value="1"/>
</dbReference>
<dbReference type="InterPro" id="IPR007167">
    <property type="entry name" value="Fe-transptr_FeoA-like"/>
</dbReference>
<evidence type="ECO:0000256" key="3">
    <source>
        <dbReference type="ARBA" id="ARBA00022475"/>
    </source>
</evidence>
<dbReference type="Gene3D" id="2.30.30.90">
    <property type="match status" value="1"/>
</dbReference>
<dbReference type="PANTHER" id="PTHR43185:SF1">
    <property type="entry name" value="FE(2+) TRANSPORTER FEOB"/>
    <property type="match status" value="1"/>
</dbReference>
<dbReference type="InterPro" id="IPR005225">
    <property type="entry name" value="Small_GTP-bd"/>
</dbReference>
<dbReference type="GO" id="GO:0005886">
    <property type="term" value="C:plasma membrane"/>
    <property type="evidence" value="ECO:0007669"/>
    <property type="project" value="UniProtKB-SubCell"/>
</dbReference>
<evidence type="ECO:0000256" key="4">
    <source>
        <dbReference type="ARBA" id="ARBA00022496"/>
    </source>
</evidence>
<dbReference type="Gene3D" id="1.10.287.1770">
    <property type="match status" value="1"/>
</dbReference>
<dbReference type="PANTHER" id="PTHR43185">
    <property type="entry name" value="FERROUS IRON TRANSPORT PROTEIN B"/>
    <property type="match status" value="1"/>
</dbReference>
<dbReference type="InterPro" id="IPR030389">
    <property type="entry name" value="G_FEOB_dom"/>
</dbReference>
<evidence type="ECO:0000256" key="11">
    <source>
        <dbReference type="ARBA" id="ARBA00023136"/>
    </source>
</evidence>
<keyword evidence="6 14" id="KW-0547">Nucleotide-binding</keyword>
<keyword evidence="8 16" id="KW-0408">Iron</keyword>
<evidence type="ECO:0000256" key="8">
    <source>
        <dbReference type="ARBA" id="ARBA00023004"/>
    </source>
</evidence>
<dbReference type="Pfam" id="PF07664">
    <property type="entry name" value="FeoB_C"/>
    <property type="match status" value="1"/>
</dbReference>
<evidence type="ECO:0000256" key="9">
    <source>
        <dbReference type="ARBA" id="ARBA00023065"/>
    </source>
</evidence>
<dbReference type="Pfam" id="PF04023">
    <property type="entry name" value="FeoA"/>
    <property type="match status" value="1"/>
</dbReference>
<evidence type="ECO:0000256" key="1">
    <source>
        <dbReference type="ARBA" id="ARBA00004651"/>
    </source>
</evidence>
<evidence type="ECO:0000256" key="16">
    <source>
        <dbReference type="RuleBase" id="RU362098"/>
    </source>
</evidence>
<evidence type="ECO:0000256" key="13">
    <source>
        <dbReference type="NCBIfam" id="TIGR00437"/>
    </source>
</evidence>
<feature type="binding site" evidence="15">
    <location>
        <position position="125"/>
    </location>
    <ligand>
        <name>Mg(2+)</name>
        <dbReference type="ChEBI" id="CHEBI:18420"/>
        <label>2</label>
    </ligand>
</feature>
<dbReference type="InterPro" id="IPR038157">
    <property type="entry name" value="FeoA_core_dom"/>
</dbReference>
<evidence type="ECO:0000256" key="6">
    <source>
        <dbReference type="ARBA" id="ARBA00022741"/>
    </source>
</evidence>
<feature type="binding site" evidence="14">
    <location>
        <begin position="136"/>
        <end position="140"/>
    </location>
    <ligand>
        <name>GTP</name>
        <dbReference type="ChEBI" id="CHEBI:37565"/>
        <label>1</label>
    </ligand>
</feature>
<reference evidence="18 19" key="1">
    <citation type="submission" date="2019-03" db="EMBL/GenBank/DDBJ databases">
        <title>Genomic Encyclopedia of Archaeal and Bacterial Type Strains, Phase II (KMG-II): from individual species to whole genera.</title>
        <authorList>
            <person name="Goeker M."/>
        </authorList>
    </citation>
    <scope>NUCLEOTIDE SEQUENCE [LARGE SCALE GENOMIC DNA]</scope>
    <source>
        <strain evidence="18 19">RL-C</strain>
    </source>
</reference>
<dbReference type="InterPro" id="IPR050860">
    <property type="entry name" value="FeoB_GTPase"/>
</dbReference>
<gene>
    <name evidence="18" type="ORF">CLV25_103136</name>
</gene>
<comment type="caution">
    <text evidence="18">The sequence shown here is derived from an EMBL/GenBank/DDBJ whole genome shotgun (WGS) entry which is preliminary data.</text>
</comment>
<dbReference type="InterPro" id="IPR011640">
    <property type="entry name" value="Fe2_transport_prot_B_C"/>
</dbReference>
<keyword evidence="19" id="KW-1185">Reference proteome</keyword>
<feature type="domain" description="FeoB-type G" evidence="17">
    <location>
        <begin position="104"/>
        <end position="266"/>
    </location>
</feature>